<proteinExistence type="predicted"/>
<accession>A0A1W7ACI1</accession>
<dbReference type="KEGG" id="mcak:MCCS_16660"/>
<dbReference type="GeneID" id="35295772"/>
<dbReference type="RefSeq" id="WP_086042869.1">
    <property type="nucleotide sequence ID" value="NZ_CBCRZA010000015.1"/>
</dbReference>
<evidence type="ECO:0000313" key="2">
    <source>
        <dbReference type="Proteomes" id="UP000194154"/>
    </source>
</evidence>
<keyword evidence="2" id="KW-1185">Reference proteome</keyword>
<dbReference type="AlphaFoldDB" id="A0A1W7ACI1"/>
<name>A0A1W7ACI1_9STAP</name>
<evidence type="ECO:0000313" key="1">
    <source>
        <dbReference type="EMBL" id="ARQ07303.1"/>
    </source>
</evidence>
<protein>
    <submittedName>
        <fullName evidence="1">Uncharacterized protein</fullName>
    </submittedName>
</protein>
<dbReference type="Proteomes" id="UP000194154">
    <property type="component" value="Chromosome"/>
</dbReference>
<reference evidence="1 2" key="1">
    <citation type="journal article" date="2017" name="Int. J. Syst. Evol. Microbiol.">
        <title>Macrococcus canis sp. nov., a skin bacterium associated with infections in dogs.</title>
        <authorList>
            <person name="Gobeli Brawand S."/>
            <person name="Cotting K."/>
            <person name="Gomez-Sanz E."/>
            <person name="Collaud A."/>
            <person name="Thomann A."/>
            <person name="Brodard I."/>
            <person name="Rodriguez-Campos S."/>
            <person name="Strauss C."/>
            <person name="Perreten V."/>
        </authorList>
    </citation>
    <scope>NUCLEOTIDE SEQUENCE [LARGE SCALE GENOMIC DNA]</scope>
    <source>
        <strain evidence="1 2">KM45013</strain>
    </source>
</reference>
<dbReference type="STRING" id="1855823.MCCS_16660"/>
<dbReference type="EMBL" id="CP021059">
    <property type="protein sequence ID" value="ARQ07303.1"/>
    <property type="molecule type" value="Genomic_DNA"/>
</dbReference>
<gene>
    <name evidence="1" type="ORF">MCCS_16660</name>
</gene>
<dbReference type="OrthoDB" id="9962114at2"/>
<sequence length="83" mass="9936">MLFALTKNPVKPGIWYIIETDDVKMCKAQVTNIERVFDDYSNSYTDEYEYTFKKKNGFIFQVTHETKNVKIVEDDNNEHNRTY</sequence>
<organism evidence="1 2">
    <name type="scientific">Macrococcoides canis</name>
    <dbReference type="NCBI Taxonomy" id="1855823"/>
    <lineage>
        <taxon>Bacteria</taxon>
        <taxon>Bacillati</taxon>
        <taxon>Bacillota</taxon>
        <taxon>Bacilli</taxon>
        <taxon>Bacillales</taxon>
        <taxon>Staphylococcaceae</taxon>
        <taxon>Macrococcoides</taxon>
    </lineage>
</organism>